<gene>
    <name evidence="10" type="primary">rfbB</name>
    <name evidence="10" type="ORF">FF041_21345</name>
</gene>
<comment type="catalytic activity">
    <reaction evidence="1 8">
        <text>dTDP-alpha-D-glucose = dTDP-4-dehydro-6-deoxy-alpha-D-glucose + H2O</text>
        <dbReference type="Rhea" id="RHEA:17221"/>
        <dbReference type="ChEBI" id="CHEBI:15377"/>
        <dbReference type="ChEBI" id="CHEBI:57477"/>
        <dbReference type="ChEBI" id="CHEBI:57649"/>
        <dbReference type="EC" id="4.2.1.46"/>
    </reaction>
</comment>
<comment type="similarity">
    <text evidence="3 8">Belongs to the NAD(P)-dependent epimerase/dehydratase family. dTDP-glucose dehydratase subfamily.</text>
</comment>
<evidence type="ECO:0000313" key="10">
    <source>
        <dbReference type="EMBL" id="MQT02651.1"/>
    </source>
</evidence>
<comment type="cofactor">
    <cofactor evidence="2 8">
        <name>NAD(+)</name>
        <dbReference type="ChEBI" id="CHEBI:57540"/>
    </cofactor>
</comment>
<reference evidence="10 11" key="1">
    <citation type="submission" date="2019-05" db="EMBL/GenBank/DDBJ databases">
        <title>Comparative genomics and metabolomics analyses of clavulanic acid producing Streptomyces species provides insight into specialized metabolism and evolution of beta-lactam biosynthetic gene clusters.</title>
        <authorList>
            <person name="Moore M.A."/>
            <person name="Cruz-Morales P."/>
            <person name="Barona Gomez F."/>
            <person name="Kapil T."/>
        </authorList>
    </citation>
    <scope>NUCLEOTIDE SEQUENCE [LARGE SCALE GENOMIC DNA]</scope>
    <source>
        <strain evidence="10 11">NRRL 5741</strain>
    </source>
</reference>
<evidence type="ECO:0000256" key="2">
    <source>
        <dbReference type="ARBA" id="ARBA00001911"/>
    </source>
</evidence>
<dbReference type="OrthoDB" id="9801785at2"/>
<feature type="domain" description="NAD(P)-binding" evidence="9">
    <location>
        <begin position="4"/>
        <end position="303"/>
    </location>
</feature>
<dbReference type="NCBIfam" id="TIGR01181">
    <property type="entry name" value="dTDP_gluc_dehyt"/>
    <property type="match status" value="1"/>
</dbReference>
<proteinExistence type="inferred from homology"/>
<accession>A0A646KL20</accession>
<dbReference type="CDD" id="cd05246">
    <property type="entry name" value="dTDP_GD_SDR_e"/>
    <property type="match status" value="1"/>
</dbReference>
<comment type="caution">
    <text evidence="10">The sequence shown here is derived from an EMBL/GenBank/DDBJ whole genome shotgun (WGS) entry which is preliminary data.</text>
</comment>
<protein>
    <recommendedName>
        <fullName evidence="5 8">dTDP-glucose 4,6-dehydratase</fullName>
        <ecNumber evidence="4 8">4.2.1.46</ecNumber>
    </recommendedName>
</protein>
<dbReference type="SUPFAM" id="SSF51735">
    <property type="entry name" value="NAD(P)-binding Rossmann-fold domains"/>
    <property type="match status" value="1"/>
</dbReference>
<evidence type="ECO:0000256" key="1">
    <source>
        <dbReference type="ARBA" id="ARBA00001539"/>
    </source>
</evidence>
<dbReference type="Gene3D" id="3.40.50.720">
    <property type="entry name" value="NAD(P)-binding Rossmann-like Domain"/>
    <property type="match status" value="1"/>
</dbReference>
<evidence type="ECO:0000313" key="11">
    <source>
        <dbReference type="Proteomes" id="UP000419138"/>
    </source>
</evidence>
<evidence type="ECO:0000256" key="6">
    <source>
        <dbReference type="ARBA" id="ARBA00023027"/>
    </source>
</evidence>
<keyword evidence="6" id="KW-0520">NAD</keyword>
<dbReference type="Gene3D" id="3.90.25.10">
    <property type="entry name" value="UDP-galactose 4-epimerase, domain 1"/>
    <property type="match status" value="1"/>
</dbReference>
<evidence type="ECO:0000256" key="7">
    <source>
        <dbReference type="ARBA" id="ARBA00023239"/>
    </source>
</evidence>
<dbReference type="EC" id="4.2.1.46" evidence="4 8"/>
<dbReference type="EMBL" id="VCLA01000156">
    <property type="protein sequence ID" value="MQT02651.1"/>
    <property type="molecule type" value="Genomic_DNA"/>
</dbReference>
<evidence type="ECO:0000256" key="3">
    <source>
        <dbReference type="ARBA" id="ARBA00008178"/>
    </source>
</evidence>
<keyword evidence="7 8" id="KW-0456">Lyase</keyword>
<dbReference type="Proteomes" id="UP000419138">
    <property type="component" value="Unassembled WGS sequence"/>
</dbReference>
<organism evidence="10 11">
    <name type="scientific">Streptomyces jumonjinensis</name>
    <dbReference type="NCBI Taxonomy" id="1945"/>
    <lineage>
        <taxon>Bacteria</taxon>
        <taxon>Bacillati</taxon>
        <taxon>Actinomycetota</taxon>
        <taxon>Actinomycetes</taxon>
        <taxon>Kitasatosporales</taxon>
        <taxon>Streptomycetaceae</taxon>
        <taxon>Streptomyces</taxon>
    </lineage>
</organism>
<dbReference type="PANTHER" id="PTHR43000">
    <property type="entry name" value="DTDP-D-GLUCOSE 4,6-DEHYDRATASE-RELATED"/>
    <property type="match status" value="1"/>
</dbReference>
<dbReference type="RefSeq" id="WP_153524226.1">
    <property type="nucleotide sequence ID" value="NZ_JBEPDZ010000009.1"/>
</dbReference>
<keyword evidence="11" id="KW-1185">Reference proteome</keyword>
<dbReference type="InterPro" id="IPR016040">
    <property type="entry name" value="NAD(P)-bd_dom"/>
</dbReference>
<dbReference type="InterPro" id="IPR005888">
    <property type="entry name" value="dTDP_Gluc_deHydtase"/>
</dbReference>
<dbReference type="GO" id="GO:0009225">
    <property type="term" value="P:nucleotide-sugar metabolic process"/>
    <property type="evidence" value="ECO:0007669"/>
    <property type="project" value="InterPro"/>
</dbReference>
<dbReference type="AlphaFoldDB" id="A0A646KL20"/>
<evidence type="ECO:0000256" key="8">
    <source>
        <dbReference type="RuleBase" id="RU004473"/>
    </source>
</evidence>
<evidence type="ECO:0000256" key="5">
    <source>
        <dbReference type="ARBA" id="ARBA00016977"/>
    </source>
</evidence>
<dbReference type="InterPro" id="IPR036291">
    <property type="entry name" value="NAD(P)-bd_dom_sf"/>
</dbReference>
<evidence type="ECO:0000256" key="4">
    <source>
        <dbReference type="ARBA" id="ARBA00011990"/>
    </source>
</evidence>
<name>A0A646KL20_STRJU</name>
<sequence>MRLLVTGGAGFIGSEFVRGWLRSDPAAHVTVLDALTYSGVEENLASVANRPGYRFVRGDVCDPDVVDQVMAGQDAVAHFAAESHVDRSIEGAGPFVRTNVVGTQVLLDAALRHRVGRFVQVSTDEVYGSISEGSWTEEWRLAPNSPYSATKSAADLLALAYHRTHGLDVVITRCTNNYGPHQFPEKVIPLFITHLIDGRTVPLYGDGRHIRDWLHVSDHCRGIELALRGGKPGEVYHIGGGTEVSNRELTGLLLDAVGARWDQVTQVADRKGHDLRYSLDDSKIREQLGYAPEVPFAEGLADTVDWYRENRRWWEPLKAGAERA</sequence>
<dbReference type="GO" id="GO:0008460">
    <property type="term" value="F:dTDP-glucose 4,6-dehydratase activity"/>
    <property type="evidence" value="ECO:0007669"/>
    <property type="project" value="UniProtKB-EC"/>
</dbReference>
<dbReference type="Pfam" id="PF16363">
    <property type="entry name" value="GDP_Man_Dehyd"/>
    <property type="match status" value="1"/>
</dbReference>
<evidence type="ECO:0000259" key="9">
    <source>
        <dbReference type="Pfam" id="PF16363"/>
    </source>
</evidence>